<keyword evidence="2" id="KW-1185">Reference proteome</keyword>
<comment type="caution">
    <text evidence="1">The sequence shown here is derived from an EMBL/GenBank/DDBJ whole genome shotgun (WGS) entry which is preliminary data.</text>
</comment>
<organism evidence="1 2">
    <name type="scientific">Ureibacillus galli</name>
    <dbReference type="NCBI Taxonomy" id="2762222"/>
    <lineage>
        <taxon>Bacteria</taxon>
        <taxon>Bacillati</taxon>
        <taxon>Bacillota</taxon>
        <taxon>Bacilli</taxon>
        <taxon>Bacillales</taxon>
        <taxon>Caryophanaceae</taxon>
        <taxon>Ureibacillus</taxon>
    </lineage>
</organism>
<name>A0ABR8XCS3_9BACL</name>
<sequence length="70" mass="7243">MMLNNLTNLTNLALEFGDRISVTAPGAATLLGVFVSLTGDTLTWIGLGPTSAAPTVLLTNIQGVTIEKLT</sequence>
<dbReference type="RefSeq" id="WP_191707507.1">
    <property type="nucleotide sequence ID" value="NZ_JACSQA010000013.1"/>
</dbReference>
<dbReference type="Proteomes" id="UP000640930">
    <property type="component" value="Unassembled WGS sequence"/>
</dbReference>
<proteinExistence type="predicted"/>
<dbReference type="EMBL" id="JACSQA010000013">
    <property type="protein sequence ID" value="MBD8027032.1"/>
    <property type="molecule type" value="Genomic_DNA"/>
</dbReference>
<protein>
    <submittedName>
        <fullName evidence="1">Uncharacterized protein</fullName>
    </submittedName>
</protein>
<evidence type="ECO:0000313" key="2">
    <source>
        <dbReference type="Proteomes" id="UP000640930"/>
    </source>
</evidence>
<reference evidence="1 2" key="1">
    <citation type="submission" date="2020-08" db="EMBL/GenBank/DDBJ databases">
        <title>A Genomic Blueprint of the Chicken Gut Microbiome.</title>
        <authorList>
            <person name="Gilroy R."/>
            <person name="Ravi A."/>
            <person name="Getino M."/>
            <person name="Pursley I."/>
            <person name="Horton D.L."/>
            <person name="Alikhan N.-F."/>
            <person name="Baker D."/>
            <person name="Gharbi K."/>
            <person name="Hall N."/>
            <person name="Watson M."/>
            <person name="Adriaenssens E.M."/>
            <person name="Foster-Nyarko E."/>
            <person name="Jarju S."/>
            <person name="Secka A."/>
            <person name="Antonio M."/>
            <person name="Oren A."/>
            <person name="Chaudhuri R."/>
            <person name="La Ragione R.M."/>
            <person name="Hildebrand F."/>
            <person name="Pallen M.J."/>
        </authorList>
    </citation>
    <scope>NUCLEOTIDE SEQUENCE [LARGE SCALE GENOMIC DNA]</scope>
    <source>
        <strain evidence="1 2">Re31</strain>
    </source>
</reference>
<gene>
    <name evidence="1" type="ORF">H9636_10230</name>
</gene>
<accession>A0ABR8XCS3</accession>
<evidence type="ECO:0000313" key="1">
    <source>
        <dbReference type="EMBL" id="MBD8027032.1"/>
    </source>
</evidence>